<feature type="compositionally biased region" description="Basic and acidic residues" evidence="1">
    <location>
        <begin position="43"/>
        <end position="58"/>
    </location>
</feature>
<sequence length="462" mass="52883">MSSFSDEDDEFLSVIELDEITALERQHNEEAEEENWPSLPGEDLEKRDQDRNDGKEFQFRAPQSPSVGVGEIKMGTSTATSSYVRGTTGSFIFKAKNNQPSSSAAPQPSTSKPQLPEKPEGEGKKVEDDDEDASWKKFVKWFEKQPRFQTPWVKAIPLFVINDNQCMTIIKKLGENNFSQLIDFTRQILSFSNKVHQEIDSLDGELERWMGYKGMILNQLNAALLRFKEIVIIAPNQFSQQDMHKLDELLEEVLQTYLTKKMDFTKTSIPEVLVQLYPKGYEETLKVSVRESNVEQLLPLCEKSPENLLKALSFFHSETNTNAEGSMLSEGDKDFQVCTQSSPAKMVAQKLLEALKGSLGLGFVSLLPTLFQPLFSFEAAVMFKNPKFLVSNSVVIEEIFELLNTLLIQCEKYSESEDFTWFVVLLSSNTSRILKQEKFRSSIQFKKWPCLWKYVRKFRSNT</sequence>
<feature type="compositionally biased region" description="Basic and acidic residues" evidence="1">
    <location>
        <begin position="115"/>
        <end position="127"/>
    </location>
</feature>
<evidence type="ECO:0000313" key="3">
    <source>
        <dbReference type="Proteomes" id="UP001642540"/>
    </source>
</evidence>
<proteinExistence type="predicted"/>
<reference evidence="2 3" key="1">
    <citation type="submission" date="2024-08" db="EMBL/GenBank/DDBJ databases">
        <authorList>
            <person name="Cucini C."/>
            <person name="Frati F."/>
        </authorList>
    </citation>
    <scope>NUCLEOTIDE SEQUENCE [LARGE SCALE GENOMIC DNA]</scope>
</reference>
<dbReference type="Proteomes" id="UP001642540">
    <property type="component" value="Unassembled WGS sequence"/>
</dbReference>
<organism evidence="2 3">
    <name type="scientific">Orchesella dallaii</name>
    <dbReference type="NCBI Taxonomy" id="48710"/>
    <lineage>
        <taxon>Eukaryota</taxon>
        <taxon>Metazoa</taxon>
        <taxon>Ecdysozoa</taxon>
        <taxon>Arthropoda</taxon>
        <taxon>Hexapoda</taxon>
        <taxon>Collembola</taxon>
        <taxon>Entomobryomorpha</taxon>
        <taxon>Entomobryoidea</taxon>
        <taxon>Orchesellidae</taxon>
        <taxon>Orchesellinae</taxon>
        <taxon>Orchesella</taxon>
    </lineage>
</organism>
<dbReference type="EMBL" id="CAXLJM020000026">
    <property type="protein sequence ID" value="CAL8093927.1"/>
    <property type="molecule type" value="Genomic_DNA"/>
</dbReference>
<feature type="compositionally biased region" description="Low complexity" evidence="1">
    <location>
        <begin position="99"/>
        <end position="114"/>
    </location>
</feature>
<accession>A0ABP1Q8V4</accession>
<evidence type="ECO:0000313" key="2">
    <source>
        <dbReference type="EMBL" id="CAL8093927.1"/>
    </source>
</evidence>
<keyword evidence="3" id="KW-1185">Reference proteome</keyword>
<name>A0ABP1Q8V4_9HEXA</name>
<feature type="region of interest" description="Disordered" evidence="1">
    <location>
        <begin position="23"/>
        <end position="73"/>
    </location>
</feature>
<evidence type="ECO:0000256" key="1">
    <source>
        <dbReference type="SAM" id="MobiDB-lite"/>
    </source>
</evidence>
<protein>
    <submittedName>
        <fullName evidence="2">Uncharacterized protein</fullName>
    </submittedName>
</protein>
<feature type="region of interest" description="Disordered" evidence="1">
    <location>
        <begin position="94"/>
        <end position="131"/>
    </location>
</feature>
<comment type="caution">
    <text evidence="2">The sequence shown here is derived from an EMBL/GenBank/DDBJ whole genome shotgun (WGS) entry which is preliminary data.</text>
</comment>
<gene>
    <name evidence="2" type="ORF">ODALV1_LOCUS8643</name>
</gene>